<dbReference type="Pfam" id="PF22178">
    <property type="entry name" value="Gp5_trimer_C"/>
    <property type="match status" value="1"/>
</dbReference>
<organism evidence="3 4">
    <name type="scientific">Vreelandella songnenensis</name>
    <dbReference type="NCBI Taxonomy" id="1176243"/>
    <lineage>
        <taxon>Bacteria</taxon>
        <taxon>Pseudomonadati</taxon>
        <taxon>Pseudomonadota</taxon>
        <taxon>Gammaproteobacteria</taxon>
        <taxon>Oceanospirillales</taxon>
        <taxon>Halomonadaceae</taxon>
        <taxon>Vreelandella</taxon>
    </lineage>
</organism>
<accession>A0A2T0UKD5</accession>
<dbReference type="SUPFAM" id="SSF69349">
    <property type="entry name" value="Phage fibre proteins"/>
    <property type="match status" value="1"/>
</dbReference>
<dbReference type="RefSeq" id="WP_422822165.1">
    <property type="nucleotide sequence ID" value="NZ_PVTK01000019.1"/>
</dbReference>
<keyword evidence="4" id="KW-1185">Reference proteome</keyword>
<evidence type="ECO:0000259" key="2">
    <source>
        <dbReference type="Pfam" id="PF22178"/>
    </source>
</evidence>
<gene>
    <name evidence="3" type="ORF">B0H98_1197</name>
</gene>
<name>A0A2T0UKD5_9GAMM</name>
<dbReference type="AlphaFoldDB" id="A0A2T0UKD5"/>
<sequence length="252" mass="27121">LEGDPDQPLVTGRTYHAVNTAPYPLPEYKTRTVLRTQSHKAEGFNELRFEDEAGEEQIWLHAQKDLELLTLNDRTEEIQNDSHLKVHNDRISEIGNDDHHTVHGNRYTQVDGDDHLTVNGTRHDNIGHSQLVEAGQEIHHKAGMKVVIEAGAEITLKASGSFLKIDPSGVTLVGPQVKINSGGSPGSGSGQAAQAPRLPGQAIAETHVATPHVTHEALLEASAVEASIVQLCQKQSDGSCPLADCPCRGGAN</sequence>
<dbReference type="InterPro" id="IPR054030">
    <property type="entry name" value="Gp5_Vgr_C"/>
</dbReference>
<feature type="domain" description="Gp5/Type VI secretion system Vgr C-terminal trimerisation" evidence="2">
    <location>
        <begin position="33"/>
        <end position="137"/>
    </location>
</feature>
<dbReference type="EMBL" id="PVTK01000019">
    <property type="protein sequence ID" value="PRY58287.1"/>
    <property type="molecule type" value="Genomic_DNA"/>
</dbReference>
<evidence type="ECO:0000313" key="3">
    <source>
        <dbReference type="EMBL" id="PRY58287.1"/>
    </source>
</evidence>
<protein>
    <recommendedName>
        <fullName evidence="2">Gp5/Type VI secretion system Vgr C-terminal trimerisation domain-containing protein</fullName>
    </recommendedName>
</protein>
<proteinExistence type="predicted"/>
<evidence type="ECO:0000256" key="1">
    <source>
        <dbReference type="SAM" id="MobiDB-lite"/>
    </source>
</evidence>
<dbReference type="Proteomes" id="UP000237647">
    <property type="component" value="Unassembled WGS sequence"/>
</dbReference>
<reference evidence="3 4" key="1">
    <citation type="submission" date="2018-03" db="EMBL/GenBank/DDBJ databases">
        <title>Genomic Encyclopedia of Type Strains, Phase III (KMG-III): the genomes of soil and plant-associated and newly described type strains.</title>
        <authorList>
            <person name="Whitman W."/>
        </authorList>
    </citation>
    <scope>NUCLEOTIDE SEQUENCE [LARGE SCALE GENOMIC DNA]</scope>
    <source>
        <strain evidence="3 4">CGMCC 1.12152</strain>
    </source>
</reference>
<feature type="non-terminal residue" evidence="3">
    <location>
        <position position="1"/>
    </location>
</feature>
<evidence type="ECO:0000313" key="4">
    <source>
        <dbReference type="Proteomes" id="UP000237647"/>
    </source>
</evidence>
<comment type="caution">
    <text evidence="3">The sequence shown here is derived from an EMBL/GenBank/DDBJ whole genome shotgun (WGS) entry which is preliminary data.</text>
</comment>
<feature type="region of interest" description="Disordered" evidence="1">
    <location>
        <begin position="177"/>
        <end position="197"/>
    </location>
</feature>